<comment type="caution">
    <text evidence="1">The sequence shown here is derived from an EMBL/GenBank/DDBJ whole genome shotgun (WGS) entry which is preliminary data.</text>
</comment>
<dbReference type="PATRIC" id="fig|1423745.4.peg.769"/>
<evidence type="ECO:0000313" key="1">
    <source>
        <dbReference type="EMBL" id="KRM91590.1"/>
    </source>
</evidence>
<sequence>MTNEEILNAEKERVKQLVAKDQLNADKIDSIYQQAMTVASATTKVFFDKYQQDGQLSLSDVSQSPTQWDIEQYQKAINQMMATASVTSDLRKQLNVLYQQALLTRRSLLGSLLGSAVVIATANVKELGHKVIKSDYQEGYNHFGGGS</sequence>
<proteinExistence type="predicted"/>
<accession>A0A0R2CUA5</accession>
<evidence type="ECO:0000313" key="2">
    <source>
        <dbReference type="Proteomes" id="UP000051586"/>
    </source>
</evidence>
<protein>
    <submittedName>
        <fullName evidence="1">Uncharacterized protein</fullName>
    </submittedName>
</protein>
<name>A0A0R2CUA5_9LACO</name>
<reference evidence="1 2" key="1">
    <citation type="journal article" date="2015" name="Genome Announc.">
        <title>Expanding the biotechnology potential of lactobacilli through comparative genomics of 213 strains and associated genera.</title>
        <authorList>
            <person name="Sun Z."/>
            <person name="Harris H.M."/>
            <person name="McCann A."/>
            <person name="Guo C."/>
            <person name="Argimon S."/>
            <person name="Zhang W."/>
            <person name="Yang X."/>
            <person name="Jeffery I.B."/>
            <person name="Cooney J.C."/>
            <person name="Kagawa T.F."/>
            <person name="Liu W."/>
            <person name="Song Y."/>
            <person name="Salvetti E."/>
            <person name="Wrobel A."/>
            <person name="Rasinkangas P."/>
            <person name="Parkhill J."/>
            <person name="Rea M.C."/>
            <person name="O'Sullivan O."/>
            <person name="Ritari J."/>
            <person name="Douillard F.P."/>
            <person name="Paul Ross R."/>
            <person name="Yang R."/>
            <person name="Briner A.E."/>
            <person name="Felis G.E."/>
            <person name="de Vos W.M."/>
            <person name="Barrangou R."/>
            <person name="Klaenhammer T.R."/>
            <person name="Caufield P.W."/>
            <person name="Cui Y."/>
            <person name="Zhang H."/>
            <person name="O'Toole P.W."/>
        </authorList>
    </citation>
    <scope>NUCLEOTIDE SEQUENCE [LARGE SCALE GENOMIC DNA]</scope>
    <source>
        <strain evidence="1 2">DSM 22689</strain>
    </source>
</reference>
<dbReference type="AlphaFoldDB" id="A0A0R2CUA5"/>
<organism evidence="1 2">
    <name type="scientific">Fructilactobacillus florum DSM 22689 = JCM 16035</name>
    <dbReference type="NCBI Taxonomy" id="1423745"/>
    <lineage>
        <taxon>Bacteria</taxon>
        <taxon>Bacillati</taxon>
        <taxon>Bacillota</taxon>
        <taxon>Bacilli</taxon>
        <taxon>Lactobacillales</taxon>
        <taxon>Lactobacillaceae</taxon>
        <taxon>Fructilactobacillus</taxon>
    </lineage>
</organism>
<dbReference type="Proteomes" id="UP000051586">
    <property type="component" value="Unassembled WGS sequence"/>
</dbReference>
<gene>
    <name evidence="1" type="ORF">FC87_GL000722</name>
</gene>
<dbReference type="EMBL" id="AYZI01000004">
    <property type="protein sequence ID" value="KRM91590.1"/>
    <property type="molecule type" value="Genomic_DNA"/>
</dbReference>
<dbReference type="STRING" id="1423745.GCA_001311215_01860"/>